<comment type="caution">
    <text evidence="8">The sequence shown here is derived from an EMBL/GenBank/DDBJ whole genome shotgun (WGS) entry which is preliminary data.</text>
</comment>
<reference evidence="8 9" key="1">
    <citation type="submission" date="2016-06" db="EMBL/GenBank/DDBJ databases">
        <title>Respiratory ammonification of nitrate coupled to the oxidation of elemental sulfur in deep-sea autotrophic thermophilic bacteria.</title>
        <authorList>
            <person name="Slobodkina G.B."/>
            <person name="Mardanov A.V."/>
            <person name="Ravin N.V."/>
            <person name="Frolova A.A."/>
            <person name="Viryasiv M.B."/>
            <person name="Chernyh N.A."/>
            <person name="Bonch-Osmolovskaya E.A."/>
            <person name="Slobodkin A.I."/>
        </authorList>
    </citation>
    <scope>NUCLEOTIDE SEQUENCE [LARGE SCALE GENOMIC DNA]</scope>
    <source>
        <strain evidence="8 9">S69</strain>
    </source>
</reference>
<keyword evidence="4 5" id="KW-0720">Serine protease</keyword>
<feature type="domain" description="Peptidase S8/S53" evidence="6">
    <location>
        <begin position="112"/>
        <end position="388"/>
    </location>
</feature>
<dbReference type="PANTHER" id="PTHR43806:SF11">
    <property type="entry name" value="CEREVISIN-RELATED"/>
    <property type="match status" value="1"/>
</dbReference>
<dbReference type="GO" id="GO:0004252">
    <property type="term" value="F:serine-type endopeptidase activity"/>
    <property type="evidence" value="ECO:0007669"/>
    <property type="project" value="UniProtKB-UniRule"/>
</dbReference>
<dbReference type="InterPro" id="IPR023827">
    <property type="entry name" value="Peptidase_S8_Asp-AS"/>
</dbReference>
<evidence type="ECO:0000256" key="4">
    <source>
        <dbReference type="ARBA" id="ARBA00022825"/>
    </source>
</evidence>
<organism evidence="8 9">
    <name type="scientific">Dissulfuribacter thermophilus</name>
    <dbReference type="NCBI Taxonomy" id="1156395"/>
    <lineage>
        <taxon>Bacteria</taxon>
        <taxon>Pseudomonadati</taxon>
        <taxon>Thermodesulfobacteriota</taxon>
        <taxon>Dissulfuribacteria</taxon>
        <taxon>Dissulfuribacterales</taxon>
        <taxon>Dissulfuribacteraceae</taxon>
        <taxon>Dissulfuribacter</taxon>
    </lineage>
</organism>
<dbReference type="Pfam" id="PF00082">
    <property type="entry name" value="Peptidase_S8"/>
    <property type="match status" value="1"/>
</dbReference>
<dbReference type="InterPro" id="IPR000209">
    <property type="entry name" value="Peptidase_S8/S53_dom"/>
</dbReference>
<dbReference type="PROSITE" id="PS51892">
    <property type="entry name" value="SUBTILASE"/>
    <property type="match status" value="1"/>
</dbReference>
<feature type="active site" description="Charge relay system" evidence="5">
    <location>
        <position position="340"/>
    </location>
</feature>
<evidence type="ECO:0000256" key="1">
    <source>
        <dbReference type="ARBA" id="ARBA00011073"/>
    </source>
</evidence>
<evidence type="ECO:0000256" key="3">
    <source>
        <dbReference type="ARBA" id="ARBA00022801"/>
    </source>
</evidence>
<name>A0A1B9F380_9BACT</name>
<feature type="domain" description="Inhibitor I9" evidence="7">
    <location>
        <begin position="50"/>
        <end position="82"/>
    </location>
</feature>
<dbReference type="InterPro" id="IPR050131">
    <property type="entry name" value="Peptidase_S8_subtilisin-like"/>
</dbReference>
<accession>A0A1B9F380</accession>
<dbReference type="Gene3D" id="3.40.50.200">
    <property type="entry name" value="Peptidase S8/S53 domain"/>
    <property type="match status" value="1"/>
</dbReference>
<feature type="active site" description="Charge relay system" evidence="5">
    <location>
        <position position="158"/>
    </location>
</feature>
<keyword evidence="2 5" id="KW-0645">Protease</keyword>
<evidence type="ECO:0000259" key="7">
    <source>
        <dbReference type="Pfam" id="PF05922"/>
    </source>
</evidence>
<sequence>MDSPTSALSEQSVIVIVRLKKGYIAVKRGQRLVLKKDWPRLKDVHPLWIINGFSATVDKRDIESLSNHPEVASVRIDKKFRLNEAPTDSILRSQWNLSVLNVESLRRMGITGRGVVVCVLDTGVDIDHKYLKGKWRGGANSWFDFFDSTLLPTDSIGHGTQVMGIILGGSEQSINGGLGIAPGAQWIAAKIFDNQGFTLLSIIHRALQWLVDPDGDPETEDSPDIVNMSWGISERPDECIQEFSEDISKLKELGIAVVTPAGNGGPSLFTSESPANYNGVISVGAIEERGELSIFSSRGPSACGLKVYPDLVAPGAGLYTTDITFGGIFDEATTIVTGTSFAAAEVTGLIALMKDAFPEMDLYSIEASLRITAKDLGEKGPDNSYGYGLVDPLGAYTWGLNAPKCLDFDHDGYFAQKDCGPLQDLDDFDPCTKALSNAKSNTVLVDISKRQYHPGERLFVTLNTLPKGFNIFIAILLPDGGLWVLDDLNSGYAIEDARDIQPWKGLCTILDLEIPRWSESGNYTLYSYAVPVGEDLVDPRFSKFLNETTFEIVDMPR</sequence>
<protein>
    <submittedName>
        <fullName evidence="8">Subtilisin-like serine protease</fullName>
    </submittedName>
</protein>
<dbReference type="GO" id="GO:0006508">
    <property type="term" value="P:proteolysis"/>
    <property type="evidence" value="ECO:0007669"/>
    <property type="project" value="UniProtKB-KW"/>
</dbReference>
<dbReference type="STRING" id="1156395.DBT_2347"/>
<dbReference type="SUPFAM" id="SSF52743">
    <property type="entry name" value="Subtilisin-like"/>
    <property type="match status" value="1"/>
</dbReference>
<evidence type="ECO:0000313" key="9">
    <source>
        <dbReference type="Proteomes" id="UP000093080"/>
    </source>
</evidence>
<dbReference type="PANTHER" id="PTHR43806">
    <property type="entry name" value="PEPTIDASE S8"/>
    <property type="match status" value="1"/>
</dbReference>
<evidence type="ECO:0000256" key="5">
    <source>
        <dbReference type="PROSITE-ProRule" id="PRU01240"/>
    </source>
</evidence>
<dbReference type="InterPro" id="IPR036852">
    <property type="entry name" value="Peptidase_S8/S53_dom_sf"/>
</dbReference>
<dbReference type="PRINTS" id="PR00723">
    <property type="entry name" value="SUBTILISIN"/>
</dbReference>
<evidence type="ECO:0000259" key="6">
    <source>
        <dbReference type="Pfam" id="PF00082"/>
    </source>
</evidence>
<proteinExistence type="inferred from homology"/>
<comment type="similarity">
    <text evidence="1 5">Belongs to the peptidase S8 family.</text>
</comment>
<dbReference type="EMBL" id="MAGO01000015">
    <property type="protein sequence ID" value="OCC14275.1"/>
    <property type="molecule type" value="Genomic_DNA"/>
</dbReference>
<feature type="active site" description="Charge relay system" evidence="5">
    <location>
        <position position="121"/>
    </location>
</feature>
<gene>
    <name evidence="8" type="ORF">DBT_2347</name>
</gene>
<dbReference type="Pfam" id="PF05922">
    <property type="entry name" value="Inhibitor_I9"/>
    <property type="match status" value="1"/>
</dbReference>
<evidence type="ECO:0000256" key="2">
    <source>
        <dbReference type="ARBA" id="ARBA00022670"/>
    </source>
</evidence>
<dbReference type="InterPro" id="IPR010259">
    <property type="entry name" value="S8pro/Inhibitor_I9"/>
</dbReference>
<dbReference type="PROSITE" id="PS00136">
    <property type="entry name" value="SUBTILASE_ASP"/>
    <property type="match status" value="1"/>
</dbReference>
<dbReference type="AlphaFoldDB" id="A0A1B9F380"/>
<dbReference type="Proteomes" id="UP000093080">
    <property type="component" value="Unassembled WGS sequence"/>
</dbReference>
<keyword evidence="3 5" id="KW-0378">Hydrolase</keyword>
<dbReference type="InterPro" id="IPR015500">
    <property type="entry name" value="Peptidase_S8_subtilisin-rel"/>
</dbReference>
<keyword evidence="9" id="KW-1185">Reference proteome</keyword>
<evidence type="ECO:0000313" key="8">
    <source>
        <dbReference type="EMBL" id="OCC14275.1"/>
    </source>
</evidence>